<evidence type="ECO:0000256" key="1">
    <source>
        <dbReference type="ARBA" id="ARBA00022801"/>
    </source>
</evidence>
<keyword evidence="4" id="KW-1185">Reference proteome</keyword>
<evidence type="ECO:0000313" key="3">
    <source>
        <dbReference type="EMBL" id="ARU63532.1"/>
    </source>
</evidence>
<dbReference type="InterPro" id="IPR002925">
    <property type="entry name" value="Dienelactn_hydro"/>
</dbReference>
<dbReference type="KEGG" id="tum:CBW65_22880"/>
<gene>
    <name evidence="3" type="ORF">CBW65_22880</name>
</gene>
<name>A0A1Y0ISB2_9BACL</name>
<dbReference type="PANTHER" id="PTHR22946:SF9">
    <property type="entry name" value="POLYKETIDE TRANSFERASE AF380"/>
    <property type="match status" value="1"/>
</dbReference>
<dbReference type="Pfam" id="PF01738">
    <property type="entry name" value="DLH"/>
    <property type="match status" value="1"/>
</dbReference>
<dbReference type="InterPro" id="IPR029058">
    <property type="entry name" value="AB_hydrolase_fold"/>
</dbReference>
<evidence type="ECO:0000313" key="4">
    <source>
        <dbReference type="Proteomes" id="UP000195437"/>
    </source>
</evidence>
<dbReference type="EMBL" id="CP021434">
    <property type="protein sequence ID" value="ARU63532.1"/>
    <property type="molecule type" value="Genomic_DNA"/>
</dbReference>
<dbReference type="Gene3D" id="3.40.50.1820">
    <property type="entry name" value="alpha/beta hydrolase"/>
    <property type="match status" value="1"/>
</dbReference>
<dbReference type="PANTHER" id="PTHR22946">
    <property type="entry name" value="DIENELACTONE HYDROLASE DOMAIN-CONTAINING PROTEIN-RELATED"/>
    <property type="match status" value="1"/>
</dbReference>
<organism evidence="3 4">
    <name type="scientific">Tumebacillus avium</name>
    <dbReference type="NCBI Taxonomy" id="1903704"/>
    <lineage>
        <taxon>Bacteria</taxon>
        <taxon>Bacillati</taxon>
        <taxon>Bacillota</taxon>
        <taxon>Bacilli</taxon>
        <taxon>Bacillales</taxon>
        <taxon>Alicyclobacillaceae</taxon>
        <taxon>Tumebacillus</taxon>
    </lineage>
</organism>
<feature type="domain" description="Dienelactone hydrolase" evidence="2">
    <location>
        <begin position="12"/>
        <end position="210"/>
    </location>
</feature>
<proteinExistence type="predicted"/>
<dbReference type="OrthoDB" id="108903at2"/>
<dbReference type="SUPFAM" id="SSF53474">
    <property type="entry name" value="alpha/beta-Hydrolases"/>
    <property type="match status" value="1"/>
</dbReference>
<dbReference type="GO" id="GO:0052689">
    <property type="term" value="F:carboxylic ester hydrolase activity"/>
    <property type="evidence" value="ECO:0007669"/>
    <property type="project" value="UniProtKB-ARBA"/>
</dbReference>
<dbReference type="AlphaFoldDB" id="A0A1Y0ISB2"/>
<dbReference type="InterPro" id="IPR050261">
    <property type="entry name" value="FrsA_esterase"/>
</dbReference>
<reference evidence="4" key="1">
    <citation type="submission" date="2017-05" db="EMBL/GenBank/DDBJ databases">
        <authorList>
            <person name="Sung H."/>
        </authorList>
    </citation>
    <scope>NUCLEOTIDE SEQUENCE [LARGE SCALE GENOMIC DNA]</scope>
    <source>
        <strain evidence="4">AR23208</strain>
    </source>
</reference>
<sequence length="250" mass="27467">MTADTRTIAGIPVLHFTPEGTETKLPTVLLYHGWGGTVEHYRFFGTMLSQFGFQVIVPEIPLHGERGALANYYSPEGFARFWEVICKGVHEGKELIGELTASGMVDPKRLGIVGHSLGGGIASGLFAHSEAAALVTINGASAYEFAEVMWRKVDGRSAATDAELQPLRELDPVRFAEQIAPRPVLFLHGDADTQVPLPVGETLHAALKPYYAEQPELLHFETSARLDHFITLGMLEETVNWLKKHIANPR</sequence>
<accession>A0A1Y0ISB2</accession>
<keyword evidence="1" id="KW-0378">Hydrolase</keyword>
<protein>
    <recommendedName>
        <fullName evidence="2">Dienelactone hydrolase domain-containing protein</fullName>
    </recommendedName>
</protein>
<evidence type="ECO:0000259" key="2">
    <source>
        <dbReference type="Pfam" id="PF01738"/>
    </source>
</evidence>
<dbReference type="Proteomes" id="UP000195437">
    <property type="component" value="Chromosome"/>
</dbReference>
<dbReference type="RefSeq" id="WP_087458868.1">
    <property type="nucleotide sequence ID" value="NZ_CP021434.1"/>
</dbReference>